<evidence type="ECO:0000256" key="2">
    <source>
        <dbReference type="ARBA" id="ARBA00023125"/>
    </source>
</evidence>
<keyword evidence="2 4" id="KW-0238">DNA-binding</keyword>
<evidence type="ECO:0000313" key="7">
    <source>
        <dbReference type="Proteomes" id="UP000673375"/>
    </source>
</evidence>
<evidence type="ECO:0000256" key="4">
    <source>
        <dbReference type="PROSITE-ProRule" id="PRU01091"/>
    </source>
</evidence>
<comment type="caution">
    <text evidence="6">The sequence shown here is derived from an EMBL/GenBank/DDBJ whole genome shotgun (WGS) entry which is preliminary data.</text>
</comment>
<name>A0ABS4CFH7_9ENTE</name>
<accession>A0ABS4CFH7</accession>
<keyword evidence="3" id="KW-0804">Transcription</keyword>
<dbReference type="Gene3D" id="1.10.10.10">
    <property type="entry name" value="Winged helix-like DNA-binding domain superfamily/Winged helix DNA-binding domain"/>
    <property type="match status" value="1"/>
</dbReference>
<keyword evidence="7" id="KW-1185">Reference proteome</keyword>
<evidence type="ECO:0000256" key="1">
    <source>
        <dbReference type="ARBA" id="ARBA00023015"/>
    </source>
</evidence>
<feature type="DNA-binding region" description="OmpR/PhoB-type" evidence="4">
    <location>
        <begin position="135"/>
        <end position="235"/>
    </location>
</feature>
<dbReference type="InterPro" id="IPR001867">
    <property type="entry name" value="OmpR/PhoB-type_DNA-bd"/>
</dbReference>
<sequence>MLAGVISLSENFSESFFDKLKEKDIDVVQLTPEDFEEKISKIEVVIIRGNTTKDAAEVCNILIKLKEKSDAHVWTFLSKTPQMMRSVYLQLGALGIVPEDCQEDELQLLISNNLNKINNLSNDFGKNQEGISGEKGKESLERVVLNSRNLSVQILGNEEISLTKIEYKTLYVLYKNLNTTVTYSEISEEIWKKQIRDSKIRIANIIFHLRKKIEASGILPDVIRTVRSKGYMLDLSGDIRKHREV</sequence>
<keyword evidence="1" id="KW-0805">Transcription regulation</keyword>
<dbReference type="InterPro" id="IPR016032">
    <property type="entry name" value="Sig_transdc_resp-reg_C-effctor"/>
</dbReference>
<proteinExistence type="predicted"/>
<dbReference type="PROSITE" id="PS51755">
    <property type="entry name" value="OMPR_PHOB"/>
    <property type="match status" value="1"/>
</dbReference>
<dbReference type="SUPFAM" id="SSF46894">
    <property type="entry name" value="C-terminal effector domain of the bipartite response regulators"/>
    <property type="match status" value="1"/>
</dbReference>
<dbReference type="InterPro" id="IPR036388">
    <property type="entry name" value="WH-like_DNA-bd_sf"/>
</dbReference>
<evidence type="ECO:0000313" key="6">
    <source>
        <dbReference type="EMBL" id="MBP1044677.1"/>
    </source>
</evidence>
<dbReference type="EMBL" id="JAEDXU010000001">
    <property type="protein sequence ID" value="MBP1044677.1"/>
    <property type="molecule type" value="Genomic_DNA"/>
</dbReference>
<evidence type="ECO:0000259" key="5">
    <source>
        <dbReference type="PROSITE" id="PS51755"/>
    </source>
</evidence>
<dbReference type="CDD" id="cd00383">
    <property type="entry name" value="trans_reg_C"/>
    <property type="match status" value="1"/>
</dbReference>
<protein>
    <submittedName>
        <fullName evidence="6">Winged helix-turn-helix domain-containing protein</fullName>
    </submittedName>
</protein>
<gene>
    <name evidence="6" type="ORF">I6N96_00180</name>
</gene>
<feature type="domain" description="OmpR/PhoB-type" evidence="5">
    <location>
        <begin position="135"/>
        <end position="235"/>
    </location>
</feature>
<dbReference type="Proteomes" id="UP000673375">
    <property type="component" value="Unassembled WGS sequence"/>
</dbReference>
<organism evidence="6 7">
    <name type="scientific">Enterococcus larvae</name>
    <dbReference type="NCBI Taxonomy" id="2794352"/>
    <lineage>
        <taxon>Bacteria</taxon>
        <taxon>Bacillati</taxon>
        <taxon>Bacillota</taxon>
        <taxon>Bacilli</taxon>
        <taxon>Lactobacillales</taxon>
        <taxon>Enterococcaceae</taxon>
        <taxon>Enterococcus</taxon>
    </lineage>
</organism>
<dbReference type="Pfam" id="PF00486">
    <property type="entry name" value="Trans_reg_C"/>
    <property type="match status" value="1"/>
</dbReference>
<dbReference type="RefSeq" id="WP_209555485.1">
    <property type="nucleotide sequence ID" value="NZ_JAEDXU010000001.1"/>
</dbReference>
<evidence type="ECO:0000256" key="3">
    <source>
        <dbReference type="ARBA" id="ARBA00023163"/>
    </source>
</evidence>
<reference evidence="6 7" key="1">
    <citation type="submission" date="2020-12" db="EMBL/GenBank/DDBJ databases">
        <title>Vagococcus allomyrinae sp. nov. and Enterococcus lavae sp. nov., isolated from the larvae of Allomyrina dichotoma.</title>
        <authorList>
            <person name="Lee S.D."/>
        </authorList>
    </citation>
    <scope>NUCLEOTIDE SEQUENCE [LARGE SCALE GENOMIC DNA]</scope>
    <source>
        <strain evidence="6 7">BWM-S5</strain>
    </source>
</reference>
<dbReference type="SMART" id="SM00862">
    <property type="entry name" value="Trans_reg_C"/>
    <property type="match status" value="1"/>
</dbReference>